<dbReference type="Pfam" id="PF07690">
    <property type="entry name" value="MFS_1"/>
    <property type="match status" value="1"/>
</dbReference>
<feature type="transmembrane region" description="Helical" evidence="6">
    <location>
        <begin position="195"/>
        <end position="215"/>
    </location>
</feature>
<evidence type="ECO:0000256" key="3">
    <source>
        <dbReference type="ARBA" id="ARBA00022989"/>
    </source>
</evidence>
<feature type="transmembrane region" description="Helical" evidence="6">
    <location>
        <begin position="123"/>
        <end position="147"/>
    </location>
</feature>
<dbReference type="GO" id="GO:0022857">
    <property type="term" value="F:transmembrane transporter activity"/>
    <property type="evidence" value="ECO:0007669"/>
    <property type="project" value="InterPro"/>
</dbReference>
<reference evidence="7" key="1">
    <citation type="submission" date="2023-06" db="EMBL/GenBank/DDBJ databases">
        <authorList>
            <consortium name="Lawrence Berkeley National Laboratory"/>
            <person name="Ahrendt S."/>
            <person name="Sahu N."/>
            <person name="Indic B."/>
            <person name="Wong-Bajracharya J."/>
            <person name="Merenyi Z."/>
            <person name="Ke H.-M."/>
            <person name="Monk M."/>
            <person name="Kocsube S."/>
            <person name="Drula E."/>
            <person name="Lipzen A."/>
            <person name="Balint B."/>
            <person name="Henrissat B."/>
            <person name="Andreopoulos B."/>
            <person name="Martin F.M."/>
            <person name="Harder C.B."/>
            <person name="Rigling D."/>
            <person name="Ford K.L."/>
            <person name="Foster G.D."/>
            <person name="Pangilinan J."/>
            <person name="Papanicolaou A."/>
            <person name="Barry K."/>
            <person name="LaButti K."/>
            <person name="Viragh M."/>
            <person name="Koriabine M."/>
            <person name="Yan M."/>
            <person name="Riley R."/>
            <person name="Champramary S."/>
            <person name="Plett K.L."/>
            <person name="Tsai I.J."/>
            <person name="Slot J."/>
            <person name="Sipos G."/>
            <person name="Plett J."/>
            <person name="Nagy L.G."/>
            <person name="Grigoriev I.V."/>
        </authorList>
    </citation>
    <scope>NUCLEOTIDE SEQUENCE</scope>
    <source>
        <strain evidence="7">CCBAS 213</strain>
    </source>
</reference>
<evidence type="ECO:0000256" key="4">
    <source>
        <dbReference type="ARBA" id="ARBA00023136"/>
    </source>
</evidence>
<sequence length="479" mass="53019">MPGRSTSSLTVENEKSSVPAITEKQLEAPDHEFEVVLDVTDDPQCMSTFRKWVIIVIISCASLCVTCASSVASFAEQGVAKDFHVSHTVTILSISLFVEGLGLGPLLVGPLSEVYGRSIVYRISYALFFVFSWPIAFAPNIEVYLIFRFVTGVSDMFDNATVANPMAFYTISPFIGPVLGPLISGFINQNTHWRWTFRVLLIWIFAQLVALFLFVPETYVPVILKKKAARLRKSTGNPKLWAPLDRRNTNLTQAIILSCYTPFQLIWYDRMALLLNTWTALILGILYLTFQAFPIIFEEHHGFSMQQTGLTYLGIGLGMICAMFTQPYWNRIVARAAEKNNGKAPPEARLYMGQVGGILVPVGLYWLAFTTYSSVHWIVPIIASIPFGAGIYFVFTAVFTYLVTAYRPIAASAMASNSAMRSTFAAAFPLFAGAMYHKLGMVGATALLAGIMTLCVPLPFIFLSIGARLRATSRFASKD</sequence>
<protein>
    <submittedName>
        <fullName evidence="7">Major facilitator superfamily domain-containing protein</fullName>
    </submittedName>
</protein>
<dbReference type="PANTHER" id="PTHR23502:SF7">
    <property type="entry name" value="DRUG_PROTON ANTIPORTER YHK8-RELATED"/>
    <property type="match status" value="1"/>
</dbReference>
<dbReference type="Proteomes" id="UP001175211">
    <property type="component" value="Unassembled WGS sequence"/>
</dbReference>
<keyword evidence="4 6" id="KW-0472">Membrane</keyword>
<keyword evidence="3 6" id="KW-1133">Transmembrane helix</keyword>
<feature type="transmembrane region" description="Helical" evidence="6">
    <location>
        <begin position="309"/>
        <end position="329"/>
    </location>
</feature>
<feature type="transmembrane region" description="Helical" evidence="6">
    <location>
        <begin position="442"/>
        <end position="465"/>
    </location>
</feature>
<dbReference type="GO" id="GO:0005886">
    <property type="term" value="C:plasma membrane"/>
    <property type="evidence" value="ECO:0007669"/>
    <property type="project" value="TreeGrafter"/>
</dbReference>
<proteinExistence type="predicted"/>
<dbReference type="AlphaFoldDB" id="A0AA39MR36"/>
<dbReference type="GeneID" id="85361801"/>
<feature type="transmembrane region" description="Helical" evidence="6">
    <location>
        <begin position="275"/>
        <end position="297"/>
    </location>
</feature>
<evidence type="ECO:0000256" key="6">
    <source>
        <dbReference type="SAM" id="Phobius"/>
    </source>
</evidence>
<evidence type="ECO:0000256" key="2">
    <source>
        <dbReference type="ARBA" id="ARBA00022692"/>
    </source>
</evidence>
<feature type="transmembrane region" description="Helical" evidence="6">
    <location>
        <begin position="167"/>
        <end position="188"/>
    </location>
</feature>
<evidence type="ECO:0000313" key="7">
    <source>
        <dbReference type="EMBL" id="KAK0443956.1"/>
    </source>
</evidence>
<dbReference type="PANTHER" id="PTHR23502">
    <property type="entry name" value="MAJOR FACILITATOR SUPERFAMILY"/>
    <property type="match status" value="1"/>
</dbReference>
<comment type="caution">
    <text evidence="7">The sequence shown here is derived from an EMBL/GenBank/DDBJ whole genome shotgun (WGS) entry which is preliminary data.</text>
</comment>
<dbReference type="InterPro" id="IPR011701">
    <property type="entry name" value="MFS"/>
</dbReference>
<feature type="transmembrane region" description="Helical" evidence="6">
    <location>
        <begin position="350"/>
        <end position="369"/>
    </location>
</feature>
<keyword evidence="2 6" id="KW-0812">Transmembrane</keyword>
<comment type="subcellular location">
    <subcellularLocation>
        <location evidence="1">Membrane</location>
        <topology evidence="1">Multi-pass membrane protein</topology>
    </subcellularLocation>
</comment>
<name>A0AA39MR36_ARMTA</name>
<dbReference type="InterPro" id="IPR036259">
    <property type="entry name" value="MFS_trans_sf"/>
</dbReference>
<evidence type="ECO:0000256" key="1">
    <source>
        <dbReference type="ARBA" id="ARBA00004141"/>
    </source>
</evidence>
<evidence type="ECO:0000256" key="5">
    <source>
        <dbReference type="SAM" id="MobiDB-lite"/>
    </source>
</evidence>
<feature type="transmembrane region" description="Helical" evidence="6">
    <location>
        <begin position="418"/>
        <end position="436"/>
    </location>
</feature>
<dbReference type="FunFam" id="1.20.1250.20:FF:000082">
    <property type="entry name" value="MFS multidrug transporter, putative"/>
    <property type="match status" value="1"/>
</dbReference>
<evidence type="ECO:0000313" key="8">
    <source>
        <dbReference type="Proteomes" id="UP001175211"/>
    </source>
</evidence>
<feature type="compositionally biased region" description="Polar residues" evidence="5">
    <location>
        <begin position="1"/>
        <end position="11"/>
    </location>
</feature>
<dbReference type="Gene3D" id="1.20.1250.20">
    <property type="entry name" value="MFS general substrate transporter like domains"/>
    <property type="match status" value="1"/>
</dbReference>
<accession>A0AA39MR36</accession>
<feature type="transmembrane region" description="Helical" evidence="6">
    <location>
        <begin position="381"/>
        <end position="406"/>
    </location>
</feature>
<feature type="region of interest" description="Disordered" evidence="5">
    <location>
        <begin position="1"/>
        <end position="21"/>
    </location>
</feature>
<feature type="transmembrane region" description="Helical" evidence="6">
    <location>
        <begin position="251"/>
        <end position="268"/>
    </location>
</feature>
<dbReference type="SUPFAM" id="SSF103473">
    <property type="entry name" value="MFS general substrate transporter"/>
    <property type="match status" value="1"/>
</dbReference>
<gene>
    <name evidence="7" type="ORF">EV420DRAFT_1649062</name>
</gene>
<feature type="transmembrane region" description="Helical" evidence="6">
    <location>
        <begin position="52"/>
        <end position="75"/>
    </location>
</feature>
<organism evidence="7 8">
    <name type="scientific">Armillaria tabescens</name>
    <name type="common">Ringless honey mushroom</name>
    <name type="synonym">Agaricus tabescens</name>
    <dbReference type="NCBI Taxonomy" id="1929756"/>
    <lineage>
        <taxon>Eukaryota</taxon>
        <taxon>Fungi</taxon>
        <taxon>Dikarya</taxon>
        <taxon>Basidiomycota</taxon>
        <taxon>Agaricomycotina</taxon>
        <taxon>Agaricomycetes</taxon>
        <taxon>Agaricomycetidae</taxon>
        <taxon>Agaricales</taxon>
        <taxon>Marasmiineae</taxon>
        <taxon>Physalacriaceae</taxon>
        <taxon>Desarmillaria</taxon>
    </lineage>
</organism>
<keyword evidence="8" id="KW-1185">Reference proteome</keyword>
<dbReference type="RefSeq" id="XP_060324923.1">
    <property type="nucleotide sequence ID" value="XM_060478253.1"/>
</dbReference>
<dbReference type="EMBL" id="JAUEPS010000056">
    <property type="protein sequence ID" value="KAK0443956.1"/>
    <property type="molecule type" value="Genomic_DNA"/>
</dbReference>
<feature type="transmembrane region" description="Helical" evidence="6">
    <location>
        <begin position="87"/>
        <end position="111"/>
    </location>
</feature>